<dbReference type="Proteomes" id="UP000035368">
    <property type="component" value="Chromosome"/>
</dbReference>
<keyword evidence="2 8" id="KW-0645">Protease</keyword>
<dbReference type="InterPro" id="IPR036590">
    <property type="entry name" value="SRAP-like"/>
</dbReference>
<dbReference type="STRING" id="1050174.CEPID_03330"/>
<evidence type="ECO:0000256" key="5">
    <source>
        <dbReference type="ARBA" id="ARBA00023124"/>
    </source>
</evidence>
<keyword evidence="6" id="KW-0238">DNA-binding</keyword>
<dbReference type="PATRIC" id="fig|1050174.4.peg.677"/>
<evidence type="ECO:0000256" key="2">
    <source>
        <dbReference type="ARBA" id="ARBA00022670"/>
    </source>
</evidence>
<dbReference type="PANTHER" id="PTHR13604">
    <property type="entry name" value="DC12-RELATED"/>
    <property type="match status" value="1"/>
</dbReference>
<evidence type="ECO:0000256" key="7">
    <source>
        <dbReference type="ARBA" id="ARBA00023239"/>
    </source>
</evidence>
<accession>A0A0G3GMU2</accession>
<evidence type="ECO:0000313" key="9">
    <source>
        <dbReference type="EMBL" id="AKK02546.1"/>
    </source>
</evidence>
<dbReference type="GO" id="GO:0106300">
    <property type="term" value="P:protein-DNA covalent cross-linking repair"/>
    <property type="evidence" value="ECO:0007669"/>
    <property type="project" value="InterPro"/>
</dbReference>
<comment type="similarity">
    <text evidence="1 8">Belongs to the SOS response-associated peptidase family.</text>
</comment>
<dbReference type="GO" id="GO:0008233">
    <property type="term" value="F:peptidase activity"/>
    <property type="evidence" value="ECO:0007669"/>
    <property type="project" value="UniProtKB-KW"/>
</dbReference>
<name>A0A0G3GMU2_9CORY</name>
<proteinExistence type="inferred from homology"/>
<sequence>MLFTTEEKLLAAATSLIDAPEATIQAPEGTPPPRYNVAPTQMIAMMRLASPSEALLEPARWGLLPHWKKDISGPPLFNARAETVQEKPSFRDAFKTQRCVIPLDGYYEWKDKKPYFVRRVDGELLWAAGLWSTGLGQLSATMITTDAPEPMQDLHHRLPRFLQAEEARQWLIDDTTTAAQLLHPSGQELVAQLRISPADPAVGAVKNDYPELIGH</sequence>
<dbReference type="KEGG" id="cei:CEPID_03330"/>
<keyword evidence="5" id="KW-0190">Covalent protein-DNA linkage</keyword>
<dbReference type="SUPFAM" id="SSF143081">
    <property type="entry name" value="BB1717-like"/>
    <property type="match status" value="1"/>
</dbReference>
<dbReference type="EC" id="3.4.-.-" evidence="8"/>
<dbReference type="PANTHER" id="PTHR13604:SF0">
    <property type="entry name" value="ABASIC SITE PROCESSING PROTEIN HMCES"/>
    <property type="match status" value="1"/>
</dbReference>
<dbReference type="InterPro" id="IPR003738">
    <property type="entry name" value="SRAP"/>
</dbReference>
<keyword evidence="7" id="KW-0456">Lyase</keyword>
<evidence type="ECO:0000256" key="4">
    <source>
        <dbReference type="ARBA" id="ARBA00022801"/>
    </source>
</evidence>
<evidence type="ECO:0000256" key="6">
    <source>
        <dbReference type="ARBA" id="ARBA00023125"/>
    </source>
</evidence>
<gene>
    <name evidence="9" type="ORF">CEPID_03330</name>
</gene>
<dbReference type="Gene3D" id="3.90.1680.10">
    <property type="entry name" value="SOS response associated peptidase-like"/>
    <property type="match status" value="1"/>
</dbReference>
<dbReference type="GO" id="GO:0006508">
    <property type="term" value="P:proteolysis"/>
    <property type="evidence" value="ECO:0007669"/>
    <property type="project" value="UniProtKB-KW"/>
</dbReference>
<evidence type="ECO:0000313" key="10">
    <source>
        <dbReference type="Proteomes" id="UP000035368"/>
    </source>
</evidence>
<evidence type="ECO:0000256" key="8">
    <source>
        <dbReference type="RuleBase" id="RU364100"/>
    </source>
</evidence>
<keyword evidence="3" id="KW-0227">DNA damage</keyword>
<dbReference type="GO" id="GO:0016829">
    <property type="term" value="F:lyase activity"/>
    <property type="evidence" value="ECO:0007669"/>
    <property type="project" value="UniProtKB-KW"/>
</dbReference>
<dbReference type="Pfam" id="PF02586">
    <property type="entry name" value="SRAP"/>
    <property type="match status" value="1"/>
</dbReference>
<dbReference type="EMBL" id="CP011541">
    <property type="protein sequence ID" value="AKK02546.1"/>
    <property type="molecule type" value="Genomic_DNA"/>
</dbReference>
<dbReference type="AlphaFoldDB" id="A0A0G3GMU2"/>
<keyword evidence="4 8" id="KW-0378">Hydrolase</keyword>
<evidence type="ECO:0000256" key="3">
    <source>
        <dbReference type="ARBA" id="ARBA00022763"/>
    </source>
</evidence>
<evidence type="ECO:0000256" key="1">
    <source>
        <dbReference type="ARBA" id="ARBA00008136"/>
    </source>
</evidence>
<reference evidence="9 10" key="1">
    <citation type="submission" date="2015-05" db="EMBL/GenBank/DDBJ databases">
        <title>Complete genome sequence of Corynebacterium epidermidicanis DSM 45586, isolated from the skin of a dog suffering from pruritus.</title>
        <authorList>
            <person name="Ruckert C."/>
            <person name="Albersmeier A."/>
            <person name="Winkler A."/>
            <person name="Tauch A."/>
        </authorList>
    </citation>
    <scope>NUCLEOTIDE SEQUENCE [LARGE SCALE GENOMIC DNA]</scope>
    <source>
        <strain evidence="9 10">DSM 45586</strain>
    </source>
</reference>
<dbReference type="GO" id="GO:0003697">
    <property type="term" value="F:single-stranded DNA binding"/>
    <property type="evidence" value="ECO:0007669"/>
    <property type="project" value="InterPro"/>
</dbReference>
<organism evidence="9 10">
    <name type="scientific">Corynebacterium epidermidicanis</name>
    <dbReference type="NCBI Taxonomy" id="1050174"/>
    <lineage>
        <taxon>Bacteria</taxon>
        <taxon>Bacillati</taxon>
        <taxon>Actinomycetota</taxon>
        <taxon>Actinomycetes</taxon>
        <taxon>Mycobacteriales</taxon>
        <taxon>Corynebacteriaceae</taxon>
        <taxon>Corynebacterium</taxon>
    </lineage>
</organism>
<keyword evidence="10" id="KW-1185">Reference proteome</keyword>
<protein>
    <recommendedName>
        <fullName evidence="8">Abasic site processing protein</fullName>
        <ecNumber evidence="8">3.4.-.-</ecNumber>
    </recommendedName>
</protein>